<dbReference type="AlphaFoldDB" id="A0A518IA16"/>
<protein>
    <recommendedName>
        <fullName evidence="3">N-acetyl sugar amidotransferase</fullName>
    </recommendedName>
</protein>
<evidence type="ECO:0008006" key="3">
    <source>
        <dbReference type="Google" id="ProtNLM"/>
    </source>
</evidence>
<evidence type="ECO:0000313" key="2">
    <source>
        <dbReference type="Proteomes" id="UP000318313"/>
    </source>
</evidence>
<dbReference type="RefSeq" id="WP_198001064.1">
    <property type="nucleotide sequence ID" value="NZ_CP037452.1"/>
</dbReference>
<dbReference type="EMBL" id="CP037452">
    <property type="protein sequence ID" value="QDV49955.1"/>
    <property type="molecule type" value="Genomic_DNA"/>
</dbReference>
<accession>A0A518IA16</accession>
<proteinExistence type="predicted"/>
<dbReference type="Proteomes" id="UP000318313">
    <property type="component" value="Chromosome"/>
</dbReference>
<name>A0A518IA16_9PLAN</name>
<evidence type="ECO:0000313" key="1">
    <source>
        <dbReference type="EMBL" id="QDV49955.1"/>
    </source>
</evidence>
<dbReference type="InterPro" id="IPR020022">
    <property type="entry name" value="N-acetyl_sugar_amidoTrfase"/>
</dbReference>
<sequence length="395" mass="46110">MIPKRDVQKLYNLPSEVKFCRKCTISNQRPRITFDEHGVCSACNFAVVKRNEFDWEQREQELLELCDRYRKNDGSYDVIVPCSGGKDGSFVAHQLKYKYGMNPLTVTWAPLISTELGRKNLDSFIDAGFDNVFGKPNGVVTRKLTHLSFKHMGDPFQPFIYGQTNFPMKMAVQHNVSLIMYGENGEVEYGGDMKNAFRPTREIADHDSHYFSGLPPEFWEQHGLTRADLAPFMAPKYQDIVKNDTQIHFFGYYKNWDPQENYYYCREHTGLEPNPERSEGTYSKYASLDDKIDGYHYYLAYIKFGIGRTTSDTAHEIRDGKIDREEGCALIRRYDGEFPQKYFQLFLEYCDMTEGEFHEIIDSWRADHLWKKVNGEWALRHAVYDEEEQQGNMAA</sequence>
<keyword evidence="2" id="KW-1185">Reference proteome</keyword>
<dbReference type="NCBIfam" id="TIGR03573">
    <property type="entry name" value="WbuX"/>
    <property type="match status" value="1"/>
</dbReference>
<organism evidence="1 2">
    <name type="scientific">Gimesia fumaroli</name>
    <dbReference type="NCBI Taxonomy" id="2527976"/>
    <lineage>
        <taxon>Bacteria</taxon>
        <taxon>Pseudomonadati</taxon>
        <taxon>Planctomycetota</taxon>
        <taxon>Planctomycetia</taxon>
        <taxon>Planctomycetales</taxon>
        <taxon>Planctomycetaceae</taxon>
        <taxon>Gimesia</taxon>
    </lineage>
</organism>
<dbReference type="KEGG" id="gfm:Enr17x_19810"/>
<dbReference type="SUPFAM" id="SSF52402">
    <property type="entry name" value="Adenine nucleotide alpha hydrolases-like"/>
    <property type="match status" value="2"/>
</dbReference>
<reference evidence="1 2" key="1">
    <citation type="submission" date="2019-03" db="EMBL/GenBank/DDBJ databases">
        <title>Deep-cultivation of Planctomycetes and their phenomic and genomic characterization uncovers novel biology.</title>
        <authorList>
            <person name="Wiegand S."/>
            <person name="Jogler M."/>
            <person name="Boedeker C."/>
            <person name="Pinto D."/>
            <person name="Vollmers J."/>
            <person name="Rivas-Marin E."/>
            <person name="Kohn T."/>
            <person name="Peeters S.H."/>
            <person name="Heuer A."/>
            <person name="Rast P."/>
            <person name="Oberbeckmann S."/>
            <person name="Bunk B."/>
            <person name="Jeske O."/>
            <person name="Meyerdierks A."/>
            <person name="Storesund J.E."/>
            <person name="Kallscheuer N."/>
            <person name="Luecker S."/>
            <person name="Lage O.M."/>
            <person name="Pohl T."/>
            <person name="Merkel B.J."/>
            <person name="Hornburger P."/>
            <person name="Mueller R.-W."/>
            <person name="Bruemmer F."/>
            <person name="Labrenz M."/>
            <person name="Spormann A.M."/>
            <person name="Op den Camp H."/>
            <person name="Overmann J."/>
            <person name="Amann R."/>
            <person name="Jetten M.S.M."/>
            <person name="Mascher T."/>
            <person name="Medema M.H."/>
            <person name="Devos D.P."/>
            <person name="Kaster A.-K."/>
            <person name="Ovreas L."/>
            <person name="Rohde M."/>
            <person name="Galperin M.Y."/>
            <person name="Jogler C."/>
        </authorList>
    </citation>
    <scope>NUCLEOTIDE SEQUENCE [LARGE SCALE GENOMIC DNA]</scope>
    <source>
        <strain evidence="1 2">Enr17</strain>
    </source>
</reference>
<gene>
    <name evidence="1" type="ORF">Enr17x_19810</name>
</gene>